<dbReference type="RefSeq" id="WP_012498991.1">
    <property type="nucleotide sequence ID" value="NC_011026.1"/>
</dbReference>
<accession>B3QUK1</accession>
<dbReference type="AlphaFoldDB" id="B3QUK1"/>
<keyword evidence="4" id="KW-0067">ATP-binding</keyword>
<sequence>MPVQIEVQHLSFTAWETKENLLQDVSLSVHQGERIGLVGASGSGKTTLTYFLAGVQRMALAGKTEGRIFYNGISADDFFENPEPDFRVGMALQNPDSQIFSATVYEEIGYGLPEDALFDKKLNAALEQVGLEKLKHAPIRSLSLGQKQRVVIASFLVHEPDFFILDEPTNSLDAPATDALFEVLDHLKSTILIIEHDVERLCDWAQRMVEMEAGKIVAEGSPERWLQETRRLPKLYRIGAALARPEHRESIFVRPSKLLHFSPECSRENNFQTQSTAQKPESEPLLRLETVHCGYKKDQPVLSDISFSVRKNERLAILGHNACGKTTLLKHLAGILQPISGDIFLNNRKMNHEPPEKRFGQVGFVFQNPDYQLFETTVERECGFCLRTQSASESEISEKTAFWLKRFGLASLNTRSPLSLSFGEKRRLTLASVLVSGAELIALDEPTTALDEENISILKKLLLDLSESSGKTLIFATHDVDFALDVATRILVIGNGGLLADFPVDEISNEDFHAMQISLPFSSRLAINSGFLDYPVGSQKILTALNQNQS</sequence>
<dbReference type="GO" id="GO:0042626">
    <property type="term" value="F:ATPase-coupled transmembrane transporter activity"/>
    <property type="evidence" value="ECO:0007669"/>
    <property type="project" value="TreeGrafter"/>
</dbReference>
<dbReference type="EMBL" id="CP001100">
    <property type="protein sequence ID" value="ACF12907.1"/>
    <property type="molecule type" value="Genomic_DNA"/>
</dbReference>
<dbReference type="InterPro" id="IPR017871">
    <property type="entry name" value="ABC_transporter-like_CS"/>
</dbReference>
<evidence type="ECO:0000256" key="3">
    <source>
        <dbReference type="ARBA" id="ARBA00022741"/>
    </source>
</evidence>
<dbReference type="SUPFAM" id="SSF52540">
    <property type="entry name" value="P-loop containing nucleoside triphosphate hydrolases"/>
    <property type="match status" value="2"/>
</dbReference>
<evidence type="ECO:0000256" key="1">
    <source>
        <dbReference type="ARBA" id="ARBA00005417"/>
    </source>
</evidence>
<dbReference type="GO" id="GO:0043190">
    <property type="term" value="C:ATP-binding cassette (ABC) transporter complex"/>
    <property type="evidence" value="ECO:0007669"/>
    <property type="project" value="TreeGrafter"/>
</dbReference>
<dbReference type="GO" id="GO:0016887">
    <property type="term" value="F:ATP hydrolysis activity"/>
    <property type="evidence" value="ECO:0007669"/>
    <property type="project" value="InterPro"/>
</dbReference>
<dbReference type="InterPro" id="IPR027417">
    <property type="entry name" value="P-loop_NTPase"/>
</dbReference>
<dbReference type="PANTHER" id="PTHR43553:SF24">
    <property type="entry name" value="ENERGY-COUPLING FACTOR TRANSPORTER ATP-BINDING PROTEIN ECFA1"/>
    <property type="match status" value="1"/>
</dbReference>
<keyword evidence="3" id="KW-0547">Nucleotide-binding</keyword>
<reference evidence="6 7" key="1">
    <citation type="submission" date="2008-06" db="EMBL/GenBank/DDBJ databases">
        <title>Complete sequence of Chloroherpeton thalassium ATCC 35110.</title>
        <authorList>
            <consortium name="US DOE Joint Genome Institute"/>
            <person name="Lucas S."/>
            <person name="Copeland A."/>
            <person name="Lapidus A."/>
            <person name="Glavina del Rio T."/>
            <person name="Dalin E."/>
            <person name="Tice H."/>
            <person name="Bruce D."/>
            <person name="Goodwin L."/>
            <person name="Pitluck S."/>
            <person name="Schmutz J."/>
            <person name="Larimer F."/>
            <person name="Land M."/>
            <person name="Hauser L."/>
            <person name="Kyrpides N."/>
            <person name="Mikhailova N."/>
            <person name="Liu Z."/>
            <person name="Li T."/>
            <person name="Zhao F."/>
            <person name="Overmann J."/>
            <person name="Bryant D.A."/>
            <person name="Richardson P."/>
        </authorList>
    </citation>
    <scope>NUCLEOTIDE SEQUENCE [LARGE SCALE GENOMIC DNA]</scope>
    <source>
        <strain evidence="7">ATCC 35110 / GB-78</strain>
    </source>
</reference>
<dbReference type="InterPro" id="IPR050095">
    <property type="entry name" value="ECF_ABC_transporter_ATP-bd"/>
</dbReference>
<keyword evidence="7" id="KW-1185">Reference proteome</keyword>
<evidence type="ECO:0000259" key="5">
    <source>
        <dbReference type="PROSITE" id="PS50893"/>
    </source>
</evidence>
<dbReference type="PROSITE" id="PS00211">
    <property type="entry name" value="ABC_TRANSPORTER_1"/>
    <property type="match status" value="2"/>
</dbReference>
<dbReference type="Proteomes" id="UP000001208">
    <property type="component" value="Chromosome"/>
</dbReference>
<dbReference type="PANTHER" id="PTHR43553">
    <property type="entry name" value="HEAVY METAL TRANSPORTER"/>
    <property type="match status" value="1"/>
</dbReference>
<organism evidence="6 7">
    <name type="scientific">Chloroherpeton thalassium (strain ATCC 35110 / GB-78)</name>
    <dbReference type="NCBI Taxonomy" id="517418"/>
    <lineage>
        <taxon>Bacteria</taxon>
        <taxon>Pseudomonadati</taxon>
        <taxon>Chlorobiota</taxon>
        <taxon>Chlorobiia</taxon>
        <taxon>Chlorobiales</taxon>
        <taxon>Chloroherpetonaceae</taxon>
        <taxon>Chloroherpeton</taxon>
    </lineage>
</organism>
<dbReference type="eggNOG" id="COG0488">
    <property type="taxonomic scope" value="Bacteria"/>
</dbReference>
<dbReference type="Gene3D" id="3.40.50.300">
    <property type="entry name" value="P-loop containing nucleotide triphosphate hydrolases"/>
    <property type="match status" value="2"/>
</dbReference>
<dbReference type="InterPro" id="IPR015856">
    <property type="entry name" value="ABC_transpr_CbiO/EcfA_su"/>
</dbReference>
<evidence type="ECO:0000313" key="7">
    <source>
        <dbReference type="Proteomes" id="UP000001208"/>
    </source>
</evidence>
<dbReference type="STRING" id="517418.Ctha_0436"/>
<evidence type="ECO:0000256" key="4">
    <source>
        <dbReference type="ARBA" id="ARBA00022840"/>
    </source>
</evidence>
<dbReference type="KEGG" id="cts:Ctha_0436"/>
<dbReference type="CDD" id="cd03225">
    <property type="entry name" value="ABC_cobalt_CbiO_domain1"/>
    <property type="match status" value="2"/>
</dbReference>
<dbReference type="OrthoDB" id="9789994at2"/>
<proteinExistence type="inferred from homology"/>
<keyword evidence="2" id="KW-0813">Transport</keyword>
<dbReference type="SMART" id="SM00382">
    <property type="entry name" value="AAA"/>
    <property type="match status" value="2"/>
</dbReference>
<comment type="similarity">
    <text evidence="1">Belongs to the ABC transporter superfamily.</text>
</comment>
<gene>
    <name evidence="6" type="ordered locus">Ctha_0436</name>
</gene>
<protein>
    <submittedName>
        <fullName evidence="6">ABC transporter-related protein</fullName>
    </submittedName>
</protein>
<dbReference type="Pfam" id="PF00005">
    <property type="entry name" value="ABC_tran"/>
    <property type="match status" value="2"/>
</dbReference>
<feature type="domain" description="ABC transporter" evidence="5">
    <location>
        <begin position="5"/>
        <end position="238"/>
    </location>
</feature>
<dbReference type="GO" id="GO:0005524">
    <property type="term" value="F:ATP binding"/>
    <property type="evidence" value="ECO:0007669"/>
    <property type="project" value="UniProtKB-KW"/>
</dbReference>
<evidence type="ECO:0000256" key="2">
    <source>
        <dbReference type="ARBA" id="ARBA00022448"/>
    </source>
</evidence>
<name>B3QUK1_CHLT3</name>
<dbReference type="InterPro" id="IPR003439">
    <property type="entry name" value="ABC_transporter-like_ATP-bd"/>
</dbReference>
<dbReference type="PROSITE" id="PS50893">
    <property type="entry name" value="ABC_TRANSPORTER_2"/>
    <property type="match status" value="2"/>
</dbReference>
<evidence type="ECO:0000313" key="6">
    <source>
        <dbReference type="EMBL" id="ACF12907.1"/>
    </source>
</evidence>
<feature type="domain" description="ABC transporter" evidence="5">
    <location>
        <begin position="286"/>
        <end position="520"/>
    </location>
</feature>
<dbReference type="HOGENOM" id="CLU_000604_86_7_10"/>
<dbReference type="InterPro" id="IPR003593">
    <property type="entry name" value="AAA+_ATPase"/>
</dbReference>